<comment type="caution">
    <text evidence="1">The sequence shown here is derived from an EMBL/GenBank/DDBJ whole genome shotgun (WGS) entry which is preliminary data.</text>
</comment>
<proteinExistence type="predicted"/>
<gene>
    <name evidence="1" type="ORF">AMJ44_05345</name>
</gene>
<sequence length="233" mass="26269">MKIRNPKSEIRNNKFLNWLLVISLLVITAAGGLGCARTVTTLWTYGDQMMVEVTMKGTIATSANRYFLVLSLDPNYKIPLPSPNLDQEAPEFIEPGMVPQVGSPEAYYTKFFSTWSGYIVLDRNEYYLAKGPFVIDQAFTREVISILGETGDKITFSFRLQQMFGDLPDQTQIYFDFVSVPWPDGEEKIPADHLPSTNNYISNIAGSIFAMDDLEDPSLDPSLDIIKCRVEIQ</sequence>
<protein>
    <submittedName>
        <fullName evidence="1">Uncharacterized protein</fullName>
    </submittedName>
</protein>
<name>A0A0S7Y264_UNCSA</name>
<dbReference type="AlphaFoldDB" id="A0A0S7Y264"/>
<organism evidence="1 2">
    <name type="scientific">candidate division WOR-1 bacterium DG_54_3</name>
    <dbReference type="NCBI Taxonomy" id="1703775"/>
    <lineage>
        <taxon>Bacteria</taxon>
        <taxon>Bacillati</taxon>
        <taxon>Saganbacteria</taxon>
    </lineage>
</organism>
<evidence type="ECO:0000313" key="1">
    <source>
        <dbReference type="EMBL" id="KPJ68816.1"/>
    </source>
</evidence>
<reference evidence="1 2" key="1">
    <citation type="journal article" date="2015" name="Microbiome">
        <title>Genomic resolution of linkages in carbon, nitrogen, and sulfur cycling among widespread estuary sediment bacteria.</title>
        <authorList>
            <person name="Baker B.J."/>
            <person name="Lazar C.S."/>
            <person name="Teske A.P."/>
            <person name="Dick G.J."/>
        </authorList>
    </citation>
    <scope>NUCLEOTIDE SEQUENCE [LARGE SCALE GENOMIC DNA]</scope>
    <source>
        <strain evidence="1">DG_54_3</strain>
    </source>
</reference>
<accession>A0A0S7Y264</accession>
<dbReference type="Proteomes" id="UP000051861">
    <property type="component" value="Unassembled WGS sequence"/>
</dbReference>
<dbReference type="EMBL" id="LIZX01000039">
    <property type="protein sequence ID" value="KPJ68816.1"/>
    <property type="molecule type" value="Genomic_DNA"/>
</dbReference>
<evidence type="ECO:0000313" key="2">
    <source>
        <dbReference type="Proteomes" id="UP000051861"/>
    </source>
</evidence>
<dbReference type="PROSITE" id="PS51257">
    <property type="entry name" value="PROKAR_LIPOPROTEIN"/>
    <property type="match status" value="1"/>
</dbReference>